<feature type="binding site" description="axial binding residue" evidence="12">
    <location>
        <position position="288"/>
    </location>
    <ligand>
        <name>heme b</name>
        <dbReference type="ChEBI" id="CHEBI:60344"/>
        <label>1</label>
    </ligand>
    <ligandPart>
        <name>Fe</name>
        <dbReference type="ChEBI" id="CHEBI:18248"/>
    </ligandPart>
</feature>
<dbReference type="InterPro" id="IPR006593">
    <property type="entry name" value="Cyt_b561/ferric_Rdtase_TM"/>
</dbReference>
<sequence>MNMNMNMNSSKDMMMRPFRVLFFSIALLSAFFVPTALSQACRGYTFSNSVAYETCTDLPVLSSSLHWTYDQSTSLATIAFRRSGASSSQWISWGINRQGAVMLGTQALMAHQNSSTGSIVAYTTPIDSMSPSLAPGSLSFGVPTISATLDGDVMTIFATLQLTSDMVTVNQVWQYGEMNGASPGVHPTSGANLQSVGTVNLLSGAATGGSNSRQRRRNVHGVLNAVSWGTLMPLGALIARYLKVFKSADPAWFYLHITCQTSAYIVGVAGWATGMKLRSDSSGSNDVHGNIGITLFAMGTLQVFALLLRPKPDHKYRLYWNIYHHAIGYAVISLSIVNVFEGLDILDPAGKWRTAYIIVIALIGGCAVLLEGVTWAIVLKRRRTESHDQKFSHGFNGTNAYGNGGAHDGV</sequence>
<keyword evidence="8 13" id="KW-1133">Transmembrane helix</keyword>
<dbReference type="PIRSF" id="PIRSF037471">
    <property type="entry name" value="UCP037471"/>
    <property type="match status" value="1"/>
</dbReference>
<evidence type="ECO:0000256" key="1">
    <source>
        <dbReference type="ARBA" id="ARBA00004141"/>
    </source>
</evidence>
<feature type="domain" description="DOMON" evidence="15">
    <location>
        <begin position="61"/>
        <end position="176"/>
    </location>
</feature>
<dbReference type="AlphaFoldDB" id="A0A218X5W7"/>
<evidence type="ECO:0000256" key="5">
    <source>
        <dbReference type="ARBA" id="ARBA00022723"/>
    </source>
</evidence>
<keyword evidence="7 11" id="KW-0249">Electron transport</keyword>
<dbReference type="CDD" id="cd08760">
    <property type="entry name" value="Cyt_b561_FRRS1_like"/>
    <property type="match status" value="1"/>
</dbReference>
<accession>A0A218X5W7</accession>
<dbReference type="PANTHER" id="PTHR23130">
    <property type="entry name" value="CYTOCHROME B561 AND DOMON DOMAIN-CONTAINING PROTEIN"/>
    <property type="match status" value="1"/>
</dbReference>
<comment type="subcellular location">
    <subcellularLocation>
        <location evidence="1">Membrane</location>
        <topology evidence="1">Multi-pass membrane protein</topology>
    </subcellularLocation>
</comment>
<evidence type="ECO:0000259" key="16">
    <source>
        <dbReference type="PROSITE" id="PS50939"/>
    </source>
</evidence>
<dbReference type="PANTHER" id="PTHR23130:SF167">
    <property type="entry name" value="CYTOCHROME B561 AND DOMON DOMAIN-CONTAINING PROTEIN"/>
    <property type="match status" value="1"/>
</dbReference>
<feature type="binding site" description="axial binding residue" evidence="12">
    <location>
        <position position="324"/>
    </location>
    <ligand>
        <name>heme b</name>
        <dbReference type="ChEBI" id="CHEBI:60344"/>
        <label>1</label>
    </ligand>
    <ligandPart>
        <name>Fe</name>
        <dbReference type="ChEBI" id="CHEBI:18248"/>
    </ligandPart>
</feature>
<dbReference type="SMART" id="SM00665">
    <property type="entry name" value="B561"/>
    <property type="match status" value="1"/>
</dbReference>
<dbReference type="Proteomes" id="UP000197138">
    <property type="component" value="Unassembled WGS sequence"/>
</dbReference>
<feature type="binding site" description="axial binding residue" evidence="12">
    <location>
        <position position="220"/>
    </location>
    <ligand>
        <name>heme b</name>
        <dbReference type="ChEBI" id="CHEBI:60344"/>
        <label>1</label>
    </ligand>
    <ligandPart>
        <name>Fe</name>
        <dbReference type="ChEBI" id="CHEBI:18248"/>
    </ligandPart>
</feature>
<comment type="cofactor">
    <cofactor evidence="11">
        <name>heme b</name>
        <dbReference type="ChEBI" id="CHEBI:60344"/>
    </cofactor>
    <text evidence="11">Binds 2 heme b groups non-covalently.</text>
</comment>
<dbReference type="PROSITE" id="PS50836">
    <property type="entry name" value="DOMON"/>
    <property type="match status" value="1"/>
</dbReference>
<feature type="transmembrane region" description="Helical" evidence="13">
    <location>
        <begin position="221"/>
        <end position="239"/>
    </location>
</feature>
<evidence type="ECO:0000256" key="2">
    <source>
        <dbReference type="ARBA" id="ARBA00022448"/>
    </source>
</evidence>
<comment type="function">
    <text evidence="10">May act as a catecholamine-responsive trans-membrane electron transporter.</text>
</comment>
<feature type="transmembrane region" description="Helical" evidence="13">
    <location>
        <begin position="291"/>
        <end position="308"/>
    </location>
</feature>
<evidence type="ECO:0000259" key="15">
    <source>
        <dbReference type="PROSITE" id="PS50836"/>
    </source>
</evidence>
<dbReference type="Gene3D" id="1.20.120.1770">
    <property type="match status" value="1"/>
</dbReference>
<name>A0A218X5W7_PUNGR</name>
<feature type="transmembrane region" description="Helical" evidence="13">
    <location>
        <begin position="320"/>
        <end position="340"/>
    </location>
</feature>
<evidence type="ECO:0000313" key="18">
    <source>
        <dbReference type="Proteomes" id="UP000197138"/>
    </source>
</evidence>
<feature type="chain" id="PRO_5012894509" description="Cytochrome b561 and DOMON domain-containing protein" evidence="14">
    <location>
        <begin position="39"/>
        <end position="410"/>
    </location>
</feature>
<keyword evidence="9 11" id="KW-0472">Membrane</keyword>
<keyword evidence="2 11" id="KW-0813">Transport</keyword>
<feature type="signal peptide" evidence="14">
    <location>
        <begin position="1"/>
        <end position="38"/>
    </location>
</feature>
<feature type="binding site" description="axial binding residue" evidence="12">
    <location>
        <position position="256"/>
    </location>
    <ligand>
        <name>heme b</name>
        <dbReference type="ChEBI" id="CHEBI:60344"/>
        <label>1</label>
    </ligand>
    <ligandPart>
        <name>Fe</name>
        <dbReference type="ChEBI" id="CHEBI:18248"/>
    </ligandPart>
</feature>
<feature type="transmembrane region" description="Helical" evidence="13">
    <location>
        <begin position="355"/>
        <end position="379"/>
    </location>
</feature>
<dbReference type="Pfam" id="PF03188">
    <property type="entry name" value="Cytochrom_B561"/>
    <property type="match status" value="1"/>
</dbReference>
<feature type="transmembrane region" description="Helical" evidence="13">
    <location>
        <begin position="251"/>
        <end position="271"/>
    </location>
</feature>
<comment type="caution">
    <text evidence="17">The sequence shown here is derived from an EMBL/GenBank/DDBJ whole genome shotgun (WGS) entry which is preliminary data.</text>
</comment>
<evidence type="ECO:0000256" key="3">
    <source>
        <dbReference type="ARBA" id="ARBA00022617"/>
    </source>
</evidence>
<dbReference type="GO" id="GO:0016020">
    <property type="term" value="C:membrane"/>
    <property type="evidence" value="ECO:0007669"/>
    <property type="project" value="UniProtKB-SubCell"/>
</dbReference>
<dbReference type="InterPro" id="IPR045265">
    <property type="entry name" value="AIR12_DOMON"/>
</dbReference>
<keyword evidence="6 14" id="KW-0732">Signal</keyword>
<dbReference type="InterPro" id="IPR005018">
    <property type="entry name" value="DOMON_domain"/>
</dbReference>
<evidence type="ECO:0000256" key="14">
    <source>
        <dbReference type="SAM" id="SignalP"/>
    </source>
</evidence>
<evidence type="ECO:0000256" key="13">
    <source>
        <dbReference type="SAM" id="Phobius"/>
    </source>
</evidence>
<dbReference type="FunFam" id="1.20.120.1770:FF:000007">
    <property type="entry name" value="Cytochrome b561 and DOMON domain-containing protein"/>
    <property type="match status" value="1"/>
</dbReference>
<keyword evidence="3" id="KW-0349">Heme</keyword>
<dbReference type="PROSITE" id="PS50939">
    <property type="entry name" value="CYTOCHROME_B561"/>
    <property type="match status" value="1"/>
</dbReference>
<dbReference type="EMBL" id="MTKT01002440">
    <property type="protein sequence ID" value="OWM79762.1"/>
    <property type="molecule type" value="Genomic_DNA"/>
</dbReference>
<keyword evidence="5 12" id="KW-0479">Metal-binding</keyword>
<evidence type="ECO:0000256" key="9">
    <source>
        <dbReference type="ARBA" id="ARBA00023136"/>
    </source>
</evidence>
<keyword evidence="4 13" id="KW-0812">Transmembrane</keyword>
<evidence type="ECO:0000313" key="17">
    <source>
        <dbReference type="EMBL" id="OWM79762.1"/>
    </source>
</evidence>
<evidence type="ECO:0000256" key="6">
    <source>
        <dbReference type="ARBA" id="ARBA00022729"/>
    </source>
</evidence>
<evidence type="ECO:0000256" key="10">
    <source>
        <dbReference type="ARBA" id="ARBA00053871"/>
    </source>
</evidence>
<gene>
    <name evidence="17" type="ORF">CDL15_Pgr023174</name>
</gene>
<evidence type="ECO:0000256" key="11">
    <source>
        <dbReference type="PIRNR" id="PIRNR037471"/>
    </source>
</evidence>
<feature type="domain" description="Cytochrome b561" evidence="16">
    <location>
        <begin position="182"/>
        <end position="379"/>
    </location>
</feature>
<evidence type="ECO:0000256" key="7">
    <source>
        <dbReference type="ARBA" id="ARBA00022982"/>
    </source>
</evidence>
<dbReference type="GO" id="GO:0046872">
    <property type="term" value="F:metal ion binding"/>
    <property type="evidence" value="ECO:0007669"/>
    <property type="project" value="UniProtKB-KW"/>
</dbReference>
<protein>
    <recommendedName>
        <fullName evidence="11">Cytochrome b561 and DOMON domain-containing protein</fullName>
    </recommendedName>
</protein>
<dbReference type="Pfam" id="PF04526">
    <property type="entry name" value="DUF568"/>
    <property type="match status" value="1"/>
</dbReference>
<dbReference type="InterPro" id="IPR017214">
    <property type="entry name" value="UCP037471"/>
</dbReference>
<evidence type="ECO:0000256" key="8">
    <source>
        <dbReference type="ARBA" id="ARBA00022989"/>
    </source>
</evidence>
<keyword evidence="12" id="KW-0408">Iron</keyword>
<proteinExistence type="predicted"/>
<organism evidence="17 18">
    <name type="scientific">Punica granatum</name>
    <name type="common">Pomegranate</name>
    <dbReference type="NCBI Taxonomy" id="22663"/>
    <lineage>
        <taxon>Eukaryota</taxon>
        <taxon>Viridiplantae</taxon>
        <taxon>Streptophyta</taxon>
        <taxon>Embryophyta</taxon>
        <taxon>Tracheophyta</taxon>
        <taxon>Spermatophyta</taxon>
        <taxon>Magnoliopsida</taxon>
        <taxon>eudicotyledons</taxon>
        <taxon>Gunneridae</taxon>
        <taxon>Pentapetalae</taxon>
        <taxon>rosids</taxon>
        <taxon>malvids</taxon>
        <taxon>Myrtales</taxon>
        <taxon>Lythraceae</taxon>
        <taxon>Punica</taxon>
    </lineage>
</organism>
<evidence type="ECO:0000256" key="12">
    <source>
        <dbReference type="PIRSR" id="PIRSR037471-1"/>
    </source>
</evidence>
<dbReference type="CDD" id="cd09629">
    <property type="entry name" value="DOMON_CIL1_like"/>
    <property type="match status" value="1"/>
</dbReference>
<evidence type="ECO:0000256" key="4">
    <source>
        <dbReference type="ARBA" id="ARBA00022692"/>
    </source>
</evidence>
<reference evidence="18" key="1">
    <citation type="journal article" date="2017" name="Plant J.">
        <title>The pomegranate (Punica granatum L.) genome and the genomics of punicalagin biosynthesis.</title>
        <authorList>
            <person name="Qin G."/>
            <person name="Xu C."/>
            <person name="Ming R."/>
            <person name="Tang H."/>
            <person name="Guyot R."/>
            <person name="Kramer E.M."/>
            <person name="Hu Y."/>
            <person name="Yi X."/>
            <person name="Qi Y."/>
            <person name="Xu X."/>
            <person name="Gao Z."/>
            <person name="Pan H."/>
            <person name="Jian J."/>
            <person name="Tian Y."/>
            <person name="Yue Z."/>
            <person name="Xu Y."/>
        </authorList>
    </citation>
    <scope>NUCLEOTIDE SEQUENCE [LARGE SCALE GENOMIC DNA]</scope>
    <source>
        <strain evidence="18">cv. Dabenzi</strain>
    </source>
</reference>